<name>U4KN77_ALTPJ</name>
<dbReference type="AlphaFoldDB" id="U4KN77"/>
<gene>
    <name evidence="2" type="ORF">BN85400480</name>
</gene>
<keyword evidence="1" id="KW-1133">Transmembrane helix</keyword>
<evidence type="ECO:0000313" key="3">
    <source>
        <dbReference type="Proteomes" id="UP000032740"/>
    </source>
</evidence>
<feature type="transmembrane region" description="Helical" evidence="1">
    <location>
        <begin position="7"/>
        <end position="29"/>
    </location>
</feature>
<dbReference type="Proteomes" id="UP000032740">
    <property type="component" value="Chromosome"/>
</dbReference>
<dbReference type="STRING" id="1318466.BN85400480"/>
<keyword evidence="1" id="KW-0812">Transmembrane</keyword>
<sequence>MIKSRRLLYCLIPFFLLSTAHFISLLLMVSYNVASVYRVINVVIWAAEGYFILIILFLSRKKITNFFKRTNLNDSNLEREK</sequence>
<keyword evidence="1" id="KW-0472">Membrane</keyword>
<feature type="transmembrane region" description="Helical" evidence="1">
    <location>
        <begin position="35"/>
        <end position="59"/>
    </location>
</feature>
<evidence type="ECO:0000256" key="1">
    <source>
        <dbReference type="SAM" id="Phobius"/>
    </source>
</evidence>
<proteinExistence type="predicted"/>
<protein>
    <submittedName>
        <fullName evidence="2">Uncharacterized protein</fullName>
    </submittedName>
</protein>
<reference evidence="2 3" key="1">
    <citation type="journal article" date="2013" name="J. Mol. Microbiol. Biotechnol.">
        <title>Analysis of the Complete Genomes of Acholeplasma brassicae , A. palmae and A. laidlawii and Their Comparison to the Obligate Parasites from ' Candidatus Phytoplasma'.</title>
        <authorList>
            <person name="Kube M."/>
            <person name="Siewert C."/>
            <person name="Migdoll A.M."/>
            <person name="Duduk B."/>
            <person name="Holz S."/>
            <person name="Rabus R."/>
            <person name="Seemuller E."/>
            <person name="Mitrovic J."/>
            <person name="Muller I."/>
            <person name="Buttner C."/>
            <person name="Reinhardt R."/>
        </authorList>
    </citation>
    <scope>NUCLEOTIDE SEQUENCE [LARGE SCALE GENOMIC DNA]</scope>
    <source>
        <strain evidence="2 3">J233</strain>
    </source>
</reference>
<accession>U4KN77</accession>
<organism evidence="2 3">
    <name type="scientific">Alteracholeplasma palmae (strain ATCC 49389 / J233)</name>
    <name type="common">Acholeplasma palmae</name>
    <dbReference type="NCBI Taxonomy" id="1318466"/>
    <lineage>
        <taxon>Bacteria</taxon>
        <taxon>Bacillati</taxon>
        <taxon>Mycoplasmatota</taxon>
        <taxon>Mollicutes</taxon>
        <taxon>Acholeplasmatales</taxon>
        <taxon>Acholeplasmataceae</taxon>
        <taxon>Acholeplasma</taxon>
    </lineage>
</organism>
<keyword evidence="3" id="KW-1185">Reference proteome</keyword>
<dbReference type="HOGENOM" id="CLU_2565978_0_0_14"/>
<dbReference type="EMBL" id="FO681347">
    <property type="protein sequence ID" value="CCV63625.1"/>
    <property type="molecule type" value="Genomic_DNA"/>
</dbReference>
<evidence type="ECO:0000313" key="2">
    <source>
        <dbReference type="EMBL" id="CCV63625.1"/>
    </source>
</evidence>
<dbReference type="KEGG" id="apal:BN85400480"/>